<comment type="subcellular location">
    <subcellularLocation>
        <location evidence="1">Cell membrane</location>
        <topology evidence="1">Multi-pass membrane protein</topology>
    </subcellularLocation>
</comment>
<evidence type="ECO:0000256" key="4">
    <source>
        <dbReference type="ARBA" id="ARBA00022692"/>
    </source>
</evidence>
<dbReference type="InterPro" id="IPR007140">
    <property type="entry name" value="DUF350"/>
</dbReference>
<dbReference type="EMBL" id="CADCTW010000123">
    <property type="protein sequence ID" value="CAA9331873.1"/>
    <property type="molecule type" value="Genomic_DNA"/>
</dbReference>
<evidence type="ECO:0000256" key="6">
    <source>
        <dbReference type="ARBA" id="ARBA00023136"/>
    </source>
</evidence>
<reference evidence="8" key="1">
    <citation type="submission" date="2020-02" db="EMBL/GenBank/DDBJ databases">
        <authorList>
            <person name="Meier V. D."/>
        </authorList>
    </citation>
    <scope>NUCLEOTIDE SEQUENCE</scope>
    <source>
        <strain evidence="8">AVDCRST_MAG68</strain>
    </source>
</reference>
<dbReference type="Pfam" id="PF03994">
    <property type="entry name" value="DUF350"/>
    <property type="match status" value="1"/>
</dbReference>
<evidence type="ECO:0008006" key="9">
    <source>
        <dbReference type="Google" id="ProtNLM"/>
    </source>
</evidence>
<dbReference type="AlphaFoldDB" id="A0A6J4LGF2"/>
<keyword evidence="4 7" id="KW-0812">Transmembrane</keyword>
<keyword evidence="5 7" id="KW-1133">Transmembrane helix</keyword>
<gene>
    <name evidence="8" type="ORF">AVDCRST_MAG68-2554</name>
</gene>
<keyword evidence="3" id="KW-1003">Cell membrane</keyword>
<evidence type="ECO:0000256" key="2">
    <source>
        <dbReference type="ARBA" id="ARBA00005779"/>
    </source>
</evidence>
<evidence type="ECO:0000313" key="8">
    <source>
        <dbReference type="EMBL" id="CAA9331873.1"/>
    </source>
</evidence>
<dbReference type="GO" id="GO:0005886">
    <property type="term" value="C:plasma membrane"/>
    <property type="evidence" value="ECO:0007669"/>
    <property type="project" value="UniProtKB-SubCell"/>
</dbReference>
<organism evidence="8">
    <name type="scientific">uncultured Gemmatimonadota bacterium</name>
    <dbReference type="NCBI Taxonomy" id="203437"/>
    <lineage>
        <taxon>Bacteria</taxon>
        <taxon>Pseudomonadati</taxon>
        <taxon>Gemmatimonadota</taxon>
        <taxon>environmental samples</taxon>
    </lineage>
</organism>
<evidence type="ECO:0000256" key="7">
    <source>
        <dbReference type="SAM" id="Phobius"/>
    </source>
</evidence>
<feature type="transmembrane region" description="Helical" evidence="7">
    <location>
        <begin position="48"/>
        <end position="69"/>
    </location>
</feature>
<sequence>MNQLANDILAVVIYSLLGIVILAVALVVVDRMTPGTLWKELIEEHNTALAIVMGAVVIAFAIVISAAIVG</sequence>
<evidence type="ECO:0000256" key="5">
    <source>
        <dbReference type="ARBA" id="ARBA00022989"/>
    </source>
</evidence>
<evidence type="ECO:0000256" key="3">
    <source>
        <dbReference type="ARBA" id="ARBA00022475"/>
    </source>
</evidence>
<comment type="similarity">
    <text evidence="2">Belongs to the UPF0719 family.</text>
</comment>
<proteinExistence type="inferred from homology"/>
<protein>
    <recommendedName>
        <fullName evidence="9">DUF350 domain-containing protein</fullName>
    </recommendedName>
</protein>
<name>A0A6J4LGF2_9BACT</name>
<accession>A0A6J4LGF2</accession>
<keyword evidence="6 7" id="KW-0472">Membrane</keyword>
<feature type="transmembrane region" description="Helical" evidence="7">
    <location>
        <begin position="7"/>
        <end position="28"/>
    </location>
</feature>
<evidence type="ECO:0000256" key="1">
    <source>
        <dbReference type="ARBA" id="ARBA00004651"/>
    </source>
</evidence>